<reference evidence="1" key="1">
    <citation type="submission" date="2023-05" db="EMBL/GenBank/DDBJ databases">
        <authorList>
            <consortium name="ELIXIR-Norway"/>
        </authorList>
    </citation>
    <scope>NUCLEOTIDE SEQUENCE</scope>
</reference>
<reference evidence="1" key="2">
    <citation type="submission" date="2025-03" db="EMBL/GenBank/DDBJ databases">
        <authorList>
            <consortium name="ELIXIR-Norway"/>
            <consortium name="Elixir Norway"/>
        </authorList>
    </citation>
    <scope>NUCLEOTIDE SEQUENCE</scope>
</reference>
<organism evidence="1 2">
    <name type="scientific">Rangifer tarandus platyrhynchus</name>
    <name type="common">Svalbard reindeer</name>
    <dbReference type="NCBI Taxonomy" id="3082113"/>
    <lineage>
        <taxon>Eukaryota</taxon>
        <taxon>Metazoa</taxon>
        <taxon>Chordata</taxon>
        <taxon>Craniata</taxon>
        <taxon>Vertebrata</taxon>
        <taxon>Euteleostomi</taxon>
        <taxon>Mammalia</taxon>
        <taxon>Eutheria</taxon>
        <taxon>Laurasiatheria</taxon>
        <taxon>Artiodactyla</taxon>
        <taxon>Ruminantia</taxon>
        <taxon>Pecora</taxon>
        <taxon>Cervidae</taxon>
        <taxon>Odocoileinae</taxon>
        <taxon>Rangifer</taxon>
    </lineage>
</organism>
<protein>
    <submittedName>
        <fullName evidence="1">Uncharacterized protein</fullName>
    </submittedName>
</protein>
<accession>A0AC59YZW8</accession>
<sequence>MILIPVSWRFPAAPVITSSLCQARGKGLVISSGSVCCVRECIFPPPPSTGDCLLPIGAPQLGRTAACTVHLRTQVAWGMVSDVGPLRPRSTARLGWLQPPCFS</sequence>
<evidence type="ECO:0000313" key="1">
    <source>
        <dbReference type="EMBL" id="CAN0112883.1"/>
    </source>
</evidence>
<gene>
    <name evidence="1" type="ORF">MRATA1EN22A_LOCUS12228</name>
</gene>
<evidence type="ECO:0000313" key="2">
    <source>
        <dbReference type="Proteomes" id="UP001162501"/>
    </source>
</evidence>
<dbReference type="Proteomes" id="UP001162501">
    <property type="component" value="Chromosome 21"/>
</dbReference>
<name>A0AC59YZW8_RANTA</name>
<dbReference type="EMBL" id="OX596105">
    <property type="protein sequence ID" value="CAN0112883.1"/>
    <property type="molecule type" value="Genomic_DNA"/>
</dbReference>
<proteinExistence type="predicted"/>